<dbReference type="PANTHER" id="PTHR35007:SF2">
    <property type="entry name" value="PILUS ASSEMBLE PROTEIN"/>
    <property type="match status" value="1"/>
</dbReference>
<dbReference type="OrthoDB" id="8534919at2"/>
<evidence type="ECO:0000256" key="1">
    <source>
        <dbReference type="ARBA" id="ARBA00004651"/>
    </source>
</evidence>
<organism evidence="8 9">
    <name type="scientific">Marinobacter mobilis</name>
    <dbReference type="NCBI Taxonomy" id="488533"/>
    <lineage>
        <taxon>Bacteria</taxon>
        <taxon>Pseudomonadati</taxon>
        <taxon>Pseudomonadota</taxon>
        <taxon>Gammaproteobacteria</taxon>
        <taxon>Pseudomonadales</taxon>
        <taxon>Marinobacteraceae</taxon>
        <taxon>Marinobacter</taxon>
    </lineage>
</organism>
<reference evidence="8 9" key="1">
    <citation type="submission" date="2016-10" db="EMBL/GenBank/DDBJ databases">
        <authorList>
            <person name="de Groot N.N."/>
        </authorList>
    </citation>
    <scope>NUCLEOTIDE SEQUENCE [LARGE SCALE GENOMIC DNA]</scope>
    <source>
        <strain evidence="8 9">CGMCC 1.7059</strain>
    </source>
</reference>
<evidence type="ECO:0000256" key="2">
    <source>
        <dbReference type="ARBA" id="ARBA00022475"/>
    </source>
</evidence>
<dbReference type="Proteomes" id="UP000199675">
    <property type="component" value="Unassembled WGS sequence"/>
</dbReference>
<accession>A0A1H2Y3X9</accession>
<keyword evidence="4 6" id="KW-1133">Transmembrane helix</keyword>
<dbReference type="STRING" id="488533.SAMN04487960_105240"/>
<dbReference type="GO" id="GO:0005886">
    <property type="term" value="C:plasma membrane"/>
    <property type="evidence" value="ECO:0007669"/>
    <property type="project" value="UniProtKB-SubCell"/>
</dbReference>
<name>A0A1H2Y3X9_9GAMM</name>
<dbReference type="RefSeq" id="WP_091813067.1">
    <property type="nucleotide sequence ID" value="NZ_FNNE01000005.1"/>
</dbReference>
<evidence type="ECO:0000313" key="8">
    <source>
        <dbReference type="EMBL" id="SDW99289.1"/>
    </source>
</evidence>
<proteinExistence type="predicted"/>
<keyword evidence="9" id="KW-1185">Reference proteome</keyword>
<feature type="domain" description="Type II secretion system protein GspF" evidence="7">
    <location>
        <begin position="150"/>
        <end position="275"/>
    </location>
</feature>
<keyword evidence="5 6" id="KW-0472">Membrane</keyword>
<evidence type="ECO:0000313" key="9">
    <source>
        <dbReference type="Proteomes" id="UP000199675"/>
    </source>
</evidence>
<evidence type="ECO:0000256" key="6">
    <source>
        <dbReference type="SAM" id="Phobius"/>
    </source>
</evidence>
<evidence type="ECO:0000256" key="4">
    <source>
        <dbReference type="ARBA" id="ARBA00022989"/>
    </source>
</evidence>
<feature type="transmembrane region" description="Helical" evidence="6">
    <location>
        <begin position="90"/>
        <end position="123"/>
    </location>
</feature>
<gene>
    <name evidence="8" type="ORF">SAMN04487960_105240</name>
</gene>
<comment type="subcellular location">
    <subcellularLocation>
        <location evidence="1">Cell membrane</location>
        <topology evidence="1">Multi-pass membrane protein</topology>
    </subcellularLocation>
</comment>
<dbReference type="InterPro" id="IPR018076">
    <property type="entry name" value="T2SS_GspF_dom"/>
</dbReference>
<feature type="transmembrane region" description="Helical" evidence="6">
    <location>
        <begin position="261"/>
        <end position="284"/>
    </location>
</feature>
<protein>
    <submittedName>
        <fullName evidence="8">Tight adherence protein C</fullName>
    </submittedName>
</protein>
<evidence type="ECO:0000256" key="5">
    <source>
        <dbReference type="ARBA" id="ARBA00023136"/>
    </source>
</evidence>
<keyword evidence="2" id="KW-1003">Cell membrane</keyword>
<dbReference type="Pfam" id="PF00482">
    <property type="entry name" value="T2SSF"/>
    <property type="match status" value="1"/>
</dbReference>
<dbReference type="EMBL" id="FNNE01000005">
    <property type="protein sequence ID" value="SDW99289.1"/>
    <property type="molecule type" value="Genomic_DNA"/>
</dbReference>
<keyword evidence="3 6" id="KW-0812">Transmembrane</keyword>
<sequence>MSNLLFSASILLALASVWMALVKIPQWRMKARVMARLRHQGALEEEAAATWLASLAERFTLHPAIRGDYEEMGEALEITGRTEEQARIDYLLICWVMPAIAITIGFVLTGVVWGSLVAVVGFLLPRRIIRSMAVTAEKEQNLEAIELCHMTRMLLEAGLSIERALRLIAAQARPVMPRLSLRLDRFNRMMEAGADRTNALNELGRNKRIVVLRNYVSLMKQSSKLGAGVSKSLDQVIHEAQSAERSRLKEETNRIGAKMTVIMMVFMLPALFTLIGGPAVMSIAETLSR</sequence>
<evidence type="ECO:0000256" key="3">
    <source>
        <dbReference type="ARBA" id="ARBA00022692"/>
    </source>
</evidence>
<dbReference type="AlphaFoldDB" id="A0A1H2Y3X9"/>
<dbReference type="PANTHER" id="PTHR35007">
    <property type="entry name" value="INTEGRAL MEMBRANE PROTEIN-RELATED"/>
    <property type="match status" value="1"/>
</dbReference>
<evidence type="ECO:0000259" key="7">
    <source>
        <dbReference type="Pfam" id="PF00482"/>
    </source>
</evidence>